<dbReference type="Pfam" id="PF08984">
    <property type="entry name" value="DUF1858"/>
    <property type="match status" value="1"/>
</dbReference>
<dbReference type="SUPFAM" id="SSF140683">
    <property type="entry name" value="SP0561-like"/>
    <property type="match status" value="1"/>
</dbReference>
<keyword evidence="3" id="KW-1185">Reference proteome</keyword>
<reference evidence="2 3" key="1">
    <citation type="submission" date="2023-10" db="EMBL/GenBank/DDBJ databases">
        <authorList>
            <person name="Venkata Ramana C."/>
            <person name="Sasikala C."/>
            <person name="Dhurka M."/>
        </authorList>
    </citation>
    <scope>NUCLEOTIDE SEQUENCE [LARGE SCALE GENOMIC DNA]</scope>
    <source>
        <strain evidence="2 3">KCTC 32151</strain>
    </source>
</reference>
<dbReference type="InterPro" id="IPR038062">
    <property type="entry name" value="ScdA-like_N_sf"/>
</dbReference>
<accession>A0ABU4ANM0</accession>
<feature type="domain" description="DUF1858" evidence="1">
    <location>
        <begin position="10"/>
        <end position="56"/>
    </location>
</feature>
<name>A0ABU4ANM0_9HYPH</name>
<dbReference type="PANTHER" id="PTHR39341">
    <property type="entry name" value="BSL7085 PROTEIN"/>
    <property type="match status" value="1"/>
</dbReference>
<sequence>MRQTHLRAGMTLEEIMEHWPDTVAVMLRHHMLCVGCPITAFHSVSDACQEHGIDEKAFTRELELAITEG</sequence>
<comment type="caution">
    <text evidence="2">The sequence shown here is derived from an EMBL/GenBank/DDBJ whole genome shotgun (WGS) entry which is preliminary data.</text>
</comment>
<dbReference type="NCBIfam" id="TIGR03980">
    <property type="entry name" value="prismane_assoc"/>
    <property type="match status" value="1"/>
</dbReference>
<proteinExistence type="predicted"/>
<dbReference type="InterPro" id="IPR023883">
    <property type="entry name" value="CHP03980_redox-disulphide"/>
</dbReference>
<dbReference type="Gene3D" id="1.10.3910.10">
    <property type="entry name" value="SP0561-like"/>
    <property type="match status" value="1"/>
</dbReference>
<evidence type="ECO:0000259" key="1">
    <source>
        <dbReference type="Pfam" id="PF08984"/>
    </source>
</evidence>
<organism evidence="2 3">
    <name type="scientific">Nitratireductor aquimarinus</name>
    <dbReference type="NCBI Taxonomy" id="889300"/>
    <lineage>
        <taxon>Bacteria</taxon>
        <taxon>Pseudomonadati</taxon>
        <taxon>Pseudomonadota</taxon>
        <taxon>Alphaproteobacteria</taxon>
        <taxon>Hyphomicrobiales</taxon>
        <taxon>Phyllobacteriaceae</taxon>
        <taxon>Nitratireductor</taxon>
    </lineage>
</organism>
<dbReference type="PANTHER" id="PTHR39341:SF1">
    <property type="entry name" value="DUF1858 DOMAIN-CONTAINING PROTEIN"/>
    <property type="match status" value="1"/>
</dbReference>
<dbReference type="RefSeq" id="WP_206544755.1">
    <property type="nucleotide sequence ID" value="NZ_JAFKDA010000004.1"/>
</dbReference>
<evidence type="ECO:0000313" key="2">
    <source>
        <dbReference type="EMBL" id="MDV6227840.1"/>
    </source>
</evidence>
<dbReference type="Proteomes" id="UP001185659">
    <property type="component" value="Unassembled WGS sequence"/>
</dbReference>
<gene>
    <name evidence="2" type="ORF">R2G56_16210</name>
</gene>
<dbReference type="InterPro" id="IPR015077">
    <property type="entry name" value="DUF1858"/>
</dbReference>
<dbReference type="EMBL" id="JAWLIP010000007">
    <property type="protein sequence ID" value="MDV6227840.1"/>
    <property type="molecule type" value="Genomic_DNA"/>
</dbReference>
<protein>
    <submittedName>
        <fullName evidence="2">DUF1858 domain-containing protein</fullName>
    </submittedName>
</protein>
<evidence type="ECO:0000313" key="3">
    <source>
        <dbReference type="Proteomes" id="UP001185659"/>
    </source>
</evidence>